<dbReference type="InterPro" id="IPR017871">
    <property type="entry name" value="ABC_transporter-like_CS"/>
</dbReference>
<dbReference type="GO" id="GO:0005524">
    <property type="term" value="F:ATP binding"/>
    <property type="evidence" value="ECO:0007669"/>
    <property type="project" value="UniProtKB-KW"/>
</dbReference>
<gene>
    <name evidence="5" type="ORF">EV209_0833</name>
</gene>
<dbReference type="InterPro" id="IPR003439">
    <property type="entry name" value="ABC_transporter-like_ATP-bd"/>
</dbReference>
<evidence type="ECO:0000256" key="1">
    <source>
        <dbReference type="ARBA" id="ARBA00022741"/>
    </source>
</evidence>
<keyword evidence="1" id="KW-0547">Nucleotide-binding</keyword>
<keyword evidence="2 5" id="KW-0067">ATP-binding</keyword>
<dbReference type="PANTHER" id="PTHR42855:SF2">
    <property type="entry name" value="DRUG RESISTANCE ABC TRANSPORTER,ATP-BINDING PROTEIN"/>
    <property type="match status" value="1"/>
</dbReference>
<comment type="caution">
    <text evidence="5">The sequence shown here is derived from an EMBL/GenBank/DDBJ whole genome shotgun (WGS) entry which is preliminary data.</text>
</comment>
<dbReference type="CDD" id="cd03221">
    <property type="entry name" value="ABCF_EF-3"/>
    <property type="match status" value="2"/>
</dbReference>
<dbReference type="PROSITE" id="PS00211">
    <property type="entry name" value="ABC_TRANSPORTER_1"/>
    <property type="match status" value="2"/>
</dbReference>
<dbReference type="EMBL" id="SGXF01000001">
    <property type="protein sequence ID" value="RZT02709.1"/>
    <property type="molecule type" value="Genomic_DNA"/>
</dbReference>
<sequence length="498" mass="56712">MSTITIQNLSFTYEGSYDPVFEQVSLQLDTTWKLGLIGRNGRGKTTLLNLLLGKYEYQGNISSPVPFDYFPFPVPERTGSRTAWDILEAAVPDCELWQVCRELDALQMDAALLWQPYETLSFGERTRVMLAVLFSRDNHFLLIDEPTNHLDEPARKLLGQYLRRKKGFILVSHDRRLLDDCTDHILAINRAGITLEKGNFSTWQENKQRQDSFELAQNLRLRKEISRLTSAARQSASWAGSSEKNKIGYASHHDKADSPSRDYVGEQSRRMEQRRKNLERRRQKALEEKSALLKNLETAEPLKLFPEKYHKEVLLEAKDLQISFGPRPLFPPLNFRLKQGERLVLRGSNGSGKSSLLKLFLGDSVPYTGLYSSGSGLKISYLSQDTSFLKGSLADLALARGLNLTLLLALLRKLDLERPQFEKPLEAFSAGQKKKVLIAASLCEQAHLYLWDEPLNYIDLFSRIQLEEVLLSSRPTMVLVEHDRAFTDQVGTSFLDLG</sequence>
<dbReference type="SMART" id="SM00382">
    <property type="entry name" value="AAA"/>
    <property type="match status" value="2"/>
</dbReference>
<feature type="domain" description="ABC transporter" evidence="4">
    <location>
        <begin position="4"/>
        <end position="215"/>
    </location>
</feature>
<dbReference type="Gene3D" id="3.40.50.300">
    <property type="entry name" value="P-loop containing nucleotide triphosphate hydrolases"/>
    <property type="match status" value="2"/>
</dbReference>
<dbReference type="GO" id="GO:0016887">
    <property type="term" value="F:ATP hydrolysis activity"/>
    <property type="evidence" value="ECO:0007669"/>
    <property type="project" value="InterPro"/>
</dbReference>
<dbReference type="InterPro" id="IPR027417">
    <property type="entry name" value="P-loop_NTPase"/>
</dbReference>
<feature type="region of interest" description="Disordered" evidence="3">
    <location>
        <begin position="242"/>
        <end position="283"/>
    </location>
</feature>
<proteinExistence type="predicted"/>
<dbReference type="InterPro" id="IPR051309">
    <property type="entry name" value="ABCF_ATPase"/>
</dbReference>
<dbReference type="AlphaFoldDB" id="A0A4Q7PP00"/>
<dbReference type="NCBIfam" id="NF000355">
    <property type="entry name" value="ribo_prot_ABC_F"/>
    <property type="match status" value="1"/>
</dbReference>
<evidence type="ECO:0000259" key="4">
    <source>
        <dbReference type="PROSITE" id="PS50893"/>
    </source>
</evidence>
<feature type="compositionally biased region" description="Basic and acidic residues" evidence="3">
    <location>
        <begin position="243"/>
        <end position="276"/>
    </location>
</feature>
<dbReference type="SUPFAM" id="SSF52540">
    <property type="entry name" value="P-loop containing nucleoside triphosphate hydrolases"/>
    <property type="match status" value="2"/>
</dbReference>
<evidence type="ECO:0000256" key="3">
    <source>
        <dbReference type="SAM" id="MobiDB-lite"/>
    </source>
</evidence>
<keyword evidence="6" id="KW-1185">Reference proteome</keyword>
<feature type="domain" description="ABC transporter" evidence="4">
    <location>
        <begin position="315"/>
        <end position="498"/>
    </location>
</feature>
<dbReference type="PANTHER" id="PTHR42855">
    <property type="entry name" value="ABC TRANSPORTER ATP-BINDING SUBUNIT"/>
    <property type="match status" value="1"/>
</dbReference>
<dbReference type="Pfam" id="PF00005">
    <property type="entry name" value="ABC_tran"/>
    <property type="match status" value="2"/>
</dbReference>
<protein>
    <submittedName>
        <fullName evidence="5">Lincosamide and streptogramin A transport system ATP-binding/permease protein</fullName>
    </submittedName>
</protein>
<evidence type="ECO:0000313" key="5">
    <source>
        <dbReference type="EMBL" id="RZT02709.1"/>
    </source>
</evidence>
<evidence type="ECO:0000313" key="6">
    <source>
        <dbReference type="Proteomes" id="UP000292927"/>
    </source>
</evidence>
<organism evidence="5 6">
    <name type="scientific">Cuneatibacter caecimuris</name>
    <dbReference type="NCBI Taxonomy" id="1796618"/>
    <lineage>
        <taxon>Bacteria</taxon>
        <taxon>Bacillati</taxon>
        <taxon>Bacillota</taxon>
        <taxon>Clostridia</taxon>
        <taxon>Lachnospirales</taxon>
        <taxon>Lachnospiraceae</taxon>
        <taxon>Cuneatibacter</taxon>
    </lineage>
</organism>
<dbReference type="OrthoDB" id="9801441at2"/>
<name>A0A4Q7PP00_9FIRM</name>
<dbReference type="Proteomes" id="UP000292927">
    <property type="component" value="Unassembled WGS sequence"/>
</dbReference>
<reference evidence="5 6" key="1">
    <citation type="submission" date="2019-02" db="EMBL/GenBank/DDBJ databases">
        <title>Genomic Encyclopedia of Type Strains, Phase IV (KMG-IV): sequencing the most valuable type-strain genomes for metagenomic binning, comparative biology and taxonomic classification.</title>
        <authorList>
            <person name="Goeker M."/>
        </authorList>
    </citation>
    <scope>NUCLEOTIDE SEQUENCE [LARGE SCALE GENOMIC DNA]</scope>
    <source>
        <strain evidence="5 6">DSM 29486</strain>
    </source>
</reference>
<dbReference type="PROSITE" id="PS50893">
    <property type="entry name" value="ABC_TRANSPORTER_2"/>
    <property type="match status" value="2"/>
</dbReference>
<dbReference type="RefSeq" id="WP_130433321.1">
    <property type="nucleotide sequence ID" value="NZ_SGXF01000001.1"/>
</dbReference>
<dbReference type="InterPro" id="IPR003593">
    <property type="entry name" value="AAA+_ATPase"/>
</dbReference>
<accession>A0A4Q7PP00</accession>
<evidence type="ECO:0000256" key="2">
    <source>
        <dbReference type="ARBA" id="ARBA00022840"/>
    </source>
</evidence>